<sequence length="141" mass="16965">MKYIYYNPYTQYDECINVHHGNYQSEIWDLIVWGVQNQEPMGIQQSFKFRCEIGRIIQQYLWFKMPEYLAKLVADFYKFEVGDTNSQVRKRWIEINGNCHDISTNKVYSHINDEAFVLNRILSSHMQSNVSKNPKEQVEHY</sequence>
<organism evidence="1 2">
    <name type="scientific">Paramecium tetraurelia</name>
    <dbReference type="NCBI Taxonomy" id="5888"/>
    <lineage>
        <taxon>Eukaryota</taxon>
        <taxon>Sar</taxon>
        <taxon>Alveolata</taxon>
        <taxon>Ciliophora</taxon>
        <taxon>Intramacronucleata</taxon>
        <taxon>Oligohymenophorea</taxon>
        <taxon>Peniculida</taxon>
        <taxon>Parameciidae</taxon>
        <taxon>Paramecium</taxon>
    </lineage>
</organism>
<dbReference type="AlphaFoldDB" id="A0DCA0"/>
<reference evidence="1 2" key="1">
    <citation type="journal article" date="2006" name="Nature">
        <title>Global trends of whole-genome duplications revealed by the ciliate Paramecium tetraurelia.</title>
        <authorList>
            <consortium name="Genoscope"/>
            <person name="Aury J.-M."/>
            <person name="Jaillon O."/>
            <person name="Duret L."/>
            <person name="Noel B."/>
            <person name="Jubin C."/>
            <person name="Porcel B.M."/>
            <person name="Segurens B."/>
            <person name="Daubin V."/>
            <person name="Anthouard V."/>
            <person name="Aiach N."/>
            <person name="Arnaiz O."/>
            <person name="Billaut A."/>
            <person name="Beisson J."/>
            <person name="Blanc I."/>
            <person name="Bouhouche K."/>
            <person name="Camara F."/>
            <person name="Duharcourt S."/>
            <person name="Guigo R."/>
            <person name="Gogendeau D."/>
            <person name="Katinka M."/>
            <person name="Keller A.-M."/>
            <person name="Kissmehl R."/>
            <person name="Klotz C."/>
            <person name="Koll F."/>
            <person name="Le Moue A."/>
            <person name="Lepere C."/>
            <person name="Malinsky S."/>
            <person name="Nowacki M."/>
            <person name="Nowak J.K."/>
            <person name="Plattner H."/>
            <person name="Poulain J."/>
            <person name="Ruiz F."/>
            <person name="Serrano V."/>
            <person name="Zagulski M."/>
            <person name="Dessen P."/>
            <person name="Betermier M."/>
            <person name="Weissenbach J."/>
            <person name="Scarpelli C."/>
            <person name="Schachter V."/>
            <person name="Sperling L."/>
            <person name="Meyer E."/>
            <person name="Cohen J."/>
            <person name="Wincker P."/>
        </authorList>
    </citation>
    <scope>NUCLEOTIDE SEQUENCE [LARGE SCALE GENOMIC DNA]</scope>
    <source>
        <strain evidence="1 2">Stock d4-2</strain>
    </source>
</reference>
<proteinExistence type="predicted"/>
<dbReference type="RefSeq" id="XP_001448064.1">
    <property type="nucleotide sequence ID" value="XM_001448027.1"/>
</dbReference>
<dbReference type="Proteomes" id="UP000000600">
    <property type="component" value="Unassembled WGS sequence"/>
</dbReference>
<dbReference type="InParanoid" id="A0DCA0"/>
<dbReference type="EMBL" id="CT868374">
    <property type="protein sequence ID" value="CAK80667.1"/>
    <property type="molecule type" value="Genomic_DNA"/>
</dbReference>
<gene>
    <name evidence="1" type="ORF">GSPATT00015545001</name>
</gene>
<evidence type="ECO:0000313" key="1">
    <source>
        <dbReference type="EMBL" id="CAK80667.1"/>
    </source>
</evidence>
<evidence type="ECO:0000313" key="2">
    <source>
        <dbReference type="Proteomes" id="UP000000600"/>
    </source>
</evidence>
<protein>
    <submittedName>
        <fullName evidence="1">Uncharacterized protein</fullName>
    </submittedName>
</protein>
<dbReference type="KEGG" id="ptm:GSPATT00015545001"/>
<dbReference type="GeneID" id="5033849"/>
<accession>A0DCA0</accession>
<keyword evidence="2" id="KW-1185">Reference proteome</keyword>
<name>A0DCA0_PARTE</name>
<dbReference type="HOGENOM" id="CLU_1829101_0_0_1"/>